<dbReference type="ESTHER" id="9baci-a0a0m0ky58">
    <property type="family name" value="UCP033634"/>
</dbReference>
<dbReference type="PIRSF" id="PIRSF033634">
    <property type="entry name" value="UCP033634"/>
    <property type="match status" value="1"/>
</dbReference>
<dbReference type="Pfam" id="PF20408">
    <property type="entry name" value="Abhydrolase_11"/>
    <property type="match status" value="1"/>
</dbReference>
<dbReference type="STRING" id="284581.AMD01_15645"/>
<dbReference type="PATRIC" id="fig|284581.3.peg.1130"/>
<dbReference type="InterPro" id="IPR017018">
    <property type="entry name" value="UCP033634"/>
</dbReference>
<name>A0A0M0KY58_9BACI</name>
<dbReference type="InterPro" id="IPR029058">
    <property type="entry name" value="AB_hydrolase_fold"/>
</dbReference>
<dbReference type="InterPro" id="IPR046879">
    <property type="entry name" value="KANL3/Tex30_Abhydrolase"/>
</dbReference>
<evidence type="ECO:0000259" key="1">
    <source>
        <dbReference type="Pfam" id="PF20408"/>
    </source>
</evidence>
<dbReference type="OrthoDB" id="1908495at2"/>
<dbReference type="EMBL" id="LILC01000021">
    <property type="protein sequence ID" value="KOO43542.1"/>
    <property type="molecule type" value="Genomic_DNA"/>
</dbReference>
<keyword evidence="3" id="KW-1185">Reference proteome</keyword>
<evidence type="ECO:0000313" key="3">
    <source>
        <dbReference type="Proteomes" id="UP000037558"/>
    </source>
</evidence>
<protein>
    <recommendedName>
        <fullName evidence="1">KANL3/Tex30 alpha/beta hydrolase-like domain-containing protein</fullName>
    </recommendedName>
</protein>
<accession>A0A0M0KY58</accession>
<gene>
    <name evidence="2" type="ORF">AMD01_15645</name>
</gene>
<dbReference type="AlphaFoldDB" id="A0A0M0KY58"/>
<dbReference type="Proteomes" id="UP000037558">
    <property type="component" value="Unassembled WGS sequence"/>
</dbReference>
<reference evidence="3" key="1">
    <citation type="submission" date="2015-08" db="EMBL/GenBank/DDBJ databases">
        <title>Fjat-14210 dsm16467.</title>
        <authorList>
            <person name="Liu B."/>
            <person name="Wang J."/>
            <person name="Zhu Y."/>
            <person name="Liu G."/>
            <person name="Chen Q."/>
            <person name="Chen Z."/>
            <person name="Lan J."/>
            <person name="Che J."/>
            <person name="Ge C."/>
            <person name="Shi H."/>
            <person name="Pan Z."/>
            <person name="Liu X."/>
        </authorList>
    </citation>
    <scope>NUCLEOTIDE SEQUENCE [LARGE SCALE GENOMIC DNA]</scope>
    <source>
        <strain evidence="3">DSM 16467</strain>
    </source>
</reference>
<comment type="caution">
    <text evidence="2">The sequence shown here is derived from an EMBL/GenBank/DDBJ whole genome shotgun (WGS) entry which is preliminary data.</text>
</comment>
<sequence>MRVTKKEIQLRNRVIPYTHTEVDSKTVCFMFAGAGYKYDSPLFYYAKMMMLRNDIDIVRVDYAYDDQTLRKTNEELTDIMMADIDPVIAEVLKNGSYKETIFVGKSIGTLPMANVLMKREEFASSKMILFTPLLRAKSLFQSLLASSHQGLLVIGDQDHHYSAEKIEQLQHLHFKIEVIKNADHSLDVDDYDARQSILFLANVMERLQQMIRSTGPSQTFVH</sequence>
<proteinExistence type="predicted"/>
<dbReference type="Gene3D" id="3.40.50.1820">
    <property type="entry name" value="alpha/beta hydrolase"/>
    <property type="match status" value="1"/>
</dbReference>
<feature type="domain" description="KANL3/Tex30 alpha/beta hydrolase-like" evidence="1">
    <location>
        <begin position="29"/>
        <end position="211"/>
    </location>
</feature>
<evidence type="ECO:0000313" key="2">
    <source>
        <dbReference type="EMBL" id="KOO43542.1"/>
    </source>
</evidence>
<dbReference type="SUPFAM" id="SSF53474">
    <property type="entry name" value="alpha/beta-Hydrolases"/>
    <property type="match status" value="1"/>
</dbReference>
<organism evidence="2 3">
    <name type="scientific">Priestia koreensis</name>
    <dbReference type="NCBI Taxonomy" id="284581"/>
    <lineage>
        <taxon>Bacteria</taxon>
        <taxon>Bacillati</taxon>
        <taxon>Bacillota</taxon>
        <taxon>Bacilli</taxon>
        <taxon>Bacillales</taxon>
        <taxon>Bacillaceae</taxon>
        <taxon>Priestia</taxon>
    </lineage>
</organism>